<feature type="compositionally biased region" description="Polar residues" evidence="3">
    <location>
        <begin position="688"/>
        <end position="714"/>
    </location>
</feature>
<feature type="compositionally biased region" description="Basic residues" evidence="3">
    <location>
        <begin position="1"/>
        <end position="14"/>
    </location>
</feature>
<dbReference type="FunFam" id="1.10.287.110:FF:000009">
    <property type="entry name" value="Auxilin-related protein 1"/>
    <property type="match status" value="1"/>
</dbReference>
<feature type="compositionally biased region" description="Basic and acidic residues" evidence="3">
    <location>
        <begin position="449"/>
        <end position="467"/>
    </location>
</feature>
<feature type="compositionally biased region" description="Basic and acidic residues" evidence="3">
    <location>
        <begin position="998"/>
        <end position="1038"/>
    </location>
</feature>
<feature type="compositionally biased region" description="Low complexity" evidence="3">
    <location>
        <begin position="255"/>
        <end position="265"/>
    </location>
</feature>
<name>A0ABC8WKD3_9POAL</name>
<feature type="region of interest" description="Disordered" evidence="3">
    <location>
        <begin position="1240"/>
        <end position="1270"/>
    </location>
</feature>
<feature type="compositionally biased region" description="Basic and acidic residues" evidence="3">
    <location>
        <begin position="1240"/>
        <end position="1249"/>
    </location>
</feature>
<reference evidence="5" key="1">
    <citation type="submission" date="2024-10" db="EMBL/GenBank/DDBJ databases">
        <authorList>
            <person name="Ryan C."/>
        </authorList>
    </citation>
    <scope>NUCLEOTIDE SEQUENCE [LARGE SCALE GENOMIC DNA]</scope>
</reference>
<feature type="compositionally biased region" description="Basic and acidic residues" evidence="3">
    <location>
        <begin position="1169"/>
        <end position="1193"/>
    </location>
</feature>
<feature type="region of interest" description="Disordered" evidence="3">
    <location>
        <begin position="410"/>
        <end position="467"/>
    </location>
</feature>
<feature type="compositionally biased region" description="Basic residues" evidence="3">
    <location>
        <begin position="415"/>
        <end position="425"/>
    </location>
</feature>
<proteinExistence type="predicted"/>
<evidence type="ECO:0000313" key="5">
    <source>
        <dbReference type="EMBL" id="CAL4909702.1"/>
    </source>
</evidence>
<evidence type="ECO:0000256" key="1">
    <source>
        <dbReference type="ARBA" id="ARBA00023054"/>
    </source>
</evidence>
<keyword evidence="6" id="KW-1185">Reference proteome</keyword>
<accession>A0ABC8WKD3</accession>
<keyword evidence="1 2" id="KW-0175">Coiled coil</keyword>
<feature type="region of interest" description="Disordered" evidence="3">
    <location>
        <begin position="664"/>
        <end position="714"/>
    </location>
</feature>
<feature type="coiled-coil region" evidence="2">
    <location>
        <begin position="1284"/>
        <end position="1316"/>
    </location>
</feature>
<dbReference type="PROSITE" id="PS50076">
    <property type="entry name" value="DNAJ_2"/>
    <property type="match status" value="1"/>
</dbReference>
<dbReference type="PROSITE" id="PS51318">
    <property type="entry name" value="TAT"/>
    <property type="match status" value="1"/>
</dbReference>
<dbReference type="SUPFAM" id="SSF46565">
    <property type="entry name" value="Chaperone J-domain"/>
    <property type="match status" value="1"/>
</dbReference>
<feature type="compositionally biased region" description="Polar residues" evidence="3">
    <location>
        <begin position="237"/>
        <end position="249"/>
    </location>
</feature>
<dbReference type="PANTHER" id="PTHR23172">
    <property type="entry name" value="AUXILIN/CYCLIN G-ASSOCIATED KINASE-RELATED"/>
    <property type="match status" value="1"/>
</dbReference>
<feature type="compositionally biased region" description="Polar residues" evidence="3">
    <location>
        <begin position="275"/>
        <end position="291"/>
    </location>
</feature>
<feature type="compositionally biased region" description="Basic and acidic residues" evidence="3">
    <location>
        <begin position="292"/>
        <end position="301"/>
    </location>
</feature>
<feature type="region of interest" description="Disordered" evidence="3">
    <location>
        <begin position="344"/>
        <end position="385"/>
    </location>
</feature>
<feature type="domain" description="J" evidence="4">
    <location>
        <begin position="1343"/>
        <end position="1416"/>
    </location>
</feature>
<feature type="region of interest" description="Disordered" evidence="3">
    <location>
        <begin position="120"/>
        <end position="164"/>
    </location>
</feature>
<feature type="compositionally biased region" description="Basic and acidic residues" evidence="3">
    <location>
        <begin position="1060"/>
        <end position="1152"/>
    </location>
</feature>
<feature type="region of interest" description="Disordered" evidence="3">
    <location>
        <begin position="884"/>
        <end position="1152"/>
    </location>
</feature>
<dbReference type="Gene3D" id="1.10.287.110">
    <property type="entry name" value="DnaJ domain"/>
    <property type="match status" value="1"/>
</dbReference>
<gene>
    <name evidence="5" type="ORF">URODEC1_LOCUS13895</name>
</gene>
<feature type="compositionally biased region" description="Polar residues" evidence="3">
    <location>
        <begin position="356"/>
        <end position="371"/>
    </location>
</feature>
<feature type="compositionally biased region" description="Polar residues" evidence="3">
    <location>
        <begin position="962"/>
        <end position="974"/>
    </location>
</feature>
<dbReference type="GO" id="GO:0005783">
    <property type="term" value="C:endoplasmic reticulum"/>
    <property type="evidence" value="ECO:0007669"/>
    <property type="project" value="UniProtKB-ARBA"/>
</dbReference>
<dbReference type="PANTHER" id="PTHR23172:SF87">
    <property type="entry name" value="CHAPERONE DNAJ-DOMAIN SUPERFAMILY PROTEIN"/>
    <property type="match status" value="1"/>
</dbReference>
<dbReference type="InterPro" id="IPR001623">
    <property type="entry name" value="DnaJ_domain"/>
</dbReference>
<feature type="compositionally biased region" description="Polar residues" evidence="3">
    <location>
        <begin position="1250"/>
        <end position="1267"/>
    </location>
</feature>
<feature type="compositionally biased region" description="Acidic residues" evidence="3">
    <location>
        <begin position="920"/>
        <end position="932"/>
    </location>
</feature>
<dbReference type="InterPro" id="IPR006311">
    <property type="entry name" value="TAT_signal"/>
</dbReference>
<evidence type="ECO:0000256" key="3">
    <source>
        <dbReference type="SAM" id="MobiDB-lite"/>
    </source>
</evidence>
<dbReference type="Proteomes" id="UP001497457">
    <property type="component" value="Chromosome 12b"/>
</dbReference>
<dbReference type="EMBL" id="OZ075122">
    <property type="protein sequence ID" value="CAL4909702.1"/>
    <property type="molecule type" value="Genomic_DNA"/>
</dbReference>
<feature type="region of interest" description="Disordered" evidence="3">
    <location>
        <begin position="612"/>
        <end position="648"/>
    </location>
</feature>
<feature type="region of interest" description="Disordered" evidence="3">
    <location>
        <begin position="1"/>
        <end position="25"/>
    </location>
</feature>
<sequence length="1416" mass="156273">MDAARRERRHHRKAAAAVTGGAGGGGGGGGAAAARAAYGDVFGGPLRFAAPFGGAPLDYAEVFGGVTATCTIPYLDLPPAAAAAGADGAGFFACRGKGDYGEIFGRFDFADFALPYEDLFGGPGPEPEDREPEITSPSSGSSRSSIKKDSSQLEDEPPIFPQHYQNLDHHHHHHFEDHKFSPISFSPETESQQFVMSYNKITERRPDDLIEMPTCTVKPSMDFVIDSRNLSYGPATNHVSRNDNGTMANHDNDKNPSSASANSRSPESDFVVDQKQPSPSWTPISGSVSANESHKNLDSHSTRSTITPDYAFLRVSDTDAQTQSNKVQPLLRQQPKLLNKKESAGKGGINLVDHGSTPTSAAHTSSNSNMSHADKKADANPTSASAAMKEAMDFAEARLKAAKELLERKGESFKLRKKPSHHRSTRSTEVRSPVSVEVDTSEQKLSVKKPLEEEKNPGDSLSDKNKKLNAVRSDHFDNNGKRVLPLEKPQQMMQRSTESCQTSSKLEKLGKWKSGNDFYELTGDDQKCKTNEATRDADKCERMNPITGVFSDYSETELSAADSDLARYEKLWEVNDGRNLGVKHVNLREGQTAPVDKDSVSVILEASAENMTRQKTDNSVGEGHITPEITKESHDTDECRELPSASDASTKLDVIKDMPGSLLEPCTPGSASDFRDPGNSIPKVNPVAGTSQDTDSNVGMQSTSGSNEKLQEPSDVSNVAMSQGSNIKSLILEELKESDVCDTFSRPRLGKIEPEAETYGREKFSFIDGSLLHNKGAKINEVLSEEVEKVEIEEKVVPCTHPEETVVDLDAECPEDEIDIILQNDNLADQEESNMLNVFEVASNLIKRELDQEMHGPLGHGEADNVGEGMDGLVSDVNDIEADETPLENSDRTGSEEGSAPCNQEDQKSPESTNRGQSDVDAECDTTCDEVGSESFSGDDVIIKAASDSSTRTTIDSKDELASSSEMYTRMQHSMQKDETATFQTSCSVSGLGETEEISNRERESPTKRSTCEEKSRASKMGERDTAAGISKAEHRPSPLEATPGLTKSAEGPSPVSAETWKKDSHGVQRTRERENVTREDSAIGKENGSSRKTQEAKETERRLQKERELAEEKERRKLEEEERERERKKDRLAVERATREAHERAFAEAREKAEKMALERITAARQRASAEAREKEERASAEAAAERATREARIKAERAAVERATAEARERAIEKAKAGKALAEARERRERYRSSFKEGFKSNQDIRQESQFQRATSSNFTRNPESGNRVVEVESALRHKARLERHQRTAERVTKALAEKNMRDVLAQREQAEKHRLSEFLDPEIKRWSNGKEGNLRALLSTLQYILGADSGWQPVPLTDLITAVAVKKAYRKATLCVHPDKLQQRGATIRQKYICEKVFDLLKDAWNKFTSEER</sequence>
<feature type="compositionally biased region" description="Basic and acidic residues" evidence="3">
    <location>
        <begin position="629"/>
        <end position="641"/>
    </location>
</feature>
<evidence type="ECO:0000313" key="6">
    <source>
        <dbReference type="Proteomes" id="UP001497457"/>
    </source>
</evidence>
<dbReference type="InterPro" id="IPR036869">
    <property type="entry name" value="J_dom_sf"/>
</dbReference>
<evidence type="ECO:0000259" key="4">
    <source>
        <dbReference type="PROSITE" id="PS50076"/>
    </source>
</evidence>
<feature type="region of interest" description="Disordered" evidence="3">
    <location>
        <begin position="1167"/>
        <end position="1193"/>
    </location>
</feature>
<organism evidence="5 6">
    <name type="scientific">Urochloa decumbens</name>
    <dbReference type="NCBI Taxonomy" id="240449"/>
    <lineage>
        <taxon>Eukaryota</taxon>
        <taxon>Viridiplantae</taxon>
        <taxon>Streptophyta</taxon>
        <taxon>Embryophyta</taxon>
        <taxon>Tracheophyta</taxon>
        <taxon>Spermatophyta</taxon>
        <taxon>Magnoliopsida</taxon>
        <taxon>Liliopsida</taxon>
        <taxon>Poales</taxon>
        <taxon>Poaceae</taxon>
        <taxon>PACMAD clade</taxon>
        <taxon>Panicoideae</taxon>
        <taxon>Panicodae</taxon>
        <taxon>Paniceae</taxon>
        <taxon>Melinidinae</taxon>
        <taxon>Urochloa</taxon>
    </lineage>
</organism>
<protein>
    <recommendedName>
        <fullName evidence="4">J domain-containing protein</fullName>
    </recommendedName>
</protein>
<feature type="region of interest" description="Disordered" evidence="3">
    <location>
        <begin position="233"/>
        <end position="303"/>
    </location>
</feature>
<evidence type="ECO:0000256" key="2">
    <source>
        <dbReference type="SAM" id="Coils"/>
    </source>
</evidence>